<evidence type="ECO:0000313" key="6">
    <source>
        <dbReference type="Proteomes" id="UP000754750"/>
    </source>
</evidence>
<dbReference type="InterPro" id="IPR036388">
    <property type="entry name" value="WH-like_DNA-bd_sf"/>
</dbReference>
<evidence type="ECO:0000313" key="5">
    <source>
        <dbReference type="EMBL" id="MBE6834321.1"/>
    </source>
</evidence>
<feature type="domain" description="HTH gntR-type" evidence="4">
    <location>
        <begin position="8"/>
        <end position="76"/>
    </location>
</feature>
<dbReference type="InterPro" id="IPR028978">
    <property type="entry name" value="Chorismate_lyase_/UTRA_dom_sf"/>
</dbReference>
<dbReference type="PROSITE" id="PS50949">
    <property type="entry name" value="HTH_GNTR"/>
    <property type="match status" value="1"/>
</dbReference>
<dbReference type="GO" id="GO:0045892">
    <property type="term" value="P:negative regulation of DNA-templated transcription"/>
    <property type="evidence" value="ECO:0007669"/>
    <property type="project" value="TreeGrafter"/>
</dbReference>
<dbReference type="PANTHER" id="PTHR44846:SF1">
    <property type="entry name" value="MANNOSYL-D-GLYCERATE TRANSPORT_METABOLISM SYSTEM REPRESSOR MNGR-RELATED"/>
    <property type="match status" value="1"/>
</dbReference>
<dbReference type="Gene3D" id="1.10.10.10">
    <property type="entry name" value="Winged helix-like DNA-binding domain superfamily/Winged helix DNA-binding domain"/>
    <property type="match status" value="1"/>
</dbReference>
<name>A0A928KYB2_9FIRM</name>
<comment type="caution">
    <text evidence="5">The sequence shown here is derived from an EMBL/GenBank/DDBJ whole genome shotgun (WGS) entry which is preliminary data.</text>
</comment>
<dbReference type="PANTHER" id="PTHR44846">
    <property type="entry name" value="MANNOSYL-D-GLYCERATE TRANSPORT/METABOLISM SYSTEM REPRESSOR MNGR-RELATED"/>
    <property type="match status" value="1"/>
</dbReference>
<dbReference type="SUPFAM" id="SSF46785">
    <property type="entry name" value="Winged helix' DNA-binding domain"/>
    <property type="match status" value="1"/>
</dbReference>
<dbReference type="CDD" id="cd07377">
    <property type="entry name" value="WHTH_GntR"/>
    <property type="match status" value="1"/>
</dbReference>
<organism evidence="5 6">
    <name type="scientific">Faecalispora sporosphaeroides</name>
    <dbReference type="NCBI Taxonomy" id="1549"/>
    <lineage>
        <taxon>Bacteria</taxon>
        <taxon>Bacillati</taxon>
        <taxon>Bacillota</taxon>
        <taxon>Clostridia</taxon>
        <taxon>Eubacteriales</taxon>
        <taxon>Oscillospiraceae</taxon>
        <taxon>Faecalispora</taxon>
    </lineage>
</organism>
<dbReference type="SUPFAM" id="SSF64288">
    <property type="entry name" value="Chorismate lyase-like"/>
    <property type="match status" value="1"/>
</dbReference>
<dbReference type="GO" id="GO:0003677">
    <property type="term" value="F:DNA binding"/>
    <property type="evidence" value="ECO:0007669"/>
    <property type="project" value="UniProtKB-KW"/>
</dbReference>
<keyword evidence="1" id="KW-0805">Transcription regulation</keyword>
<dbReference type="Pfam" id="PF07702">
    <property type="entry name" value="UTRA"/>
    <property type="match status" value="1"/>
</dbReference>
<sequence length="235" mass="26250">MLKSKAITPLYQQLMDKLKDQIGSGYYQPGDQLPSEVDMAKQNDVSVITARKAVNELAALGFVEKKQGKGTFVAIPKYWRDYRRIMGFSESCRMAGLTAGSRLLEHKLVVPPVKIVQSLGLPAGSQTVFISRLRFVNSEPMAIENSYFSLKYAFLLEEPLDGSLFEVLRERANAVVTKSQKQIEICRATSSEGKLLNISKNDPLLLVKSTAYLETGEPVYVCSQIINGERFTLYL</sequence>
<dbReference type="EMBL" id="SVNY01000006">
    <property type="protein sequence ID" value="MBE6834321.1"/>
    <property type="molecule type" value="Genomic_DNA"/>
</dbReference>
<dbReference type="Proteomes" id="UP000754750">
    <property type="component" value="Unassembled WGS sequence"/>
</dbReference>
<dbReference type="Gene3D" id="3.40.1410.10">
    <property type="entry name" value="Chorismate lyase-like"/>
    <property type="match status" value="1"/>
</dbReference>
<keyword evidence="2" id="KW-0238">DNA-binding</keyword>
<dbReference type="GO" id="GO:0003700">
    <property type="term" value="F:DNA-binding transcription factor activity"/>
    <property type="evidence" value="ECO:0007669"/>
    <property type="project" value="InterPro"/>
</dbReference>
<evidence type="ECO:0000256" key="2">
    <source>
        <dbReference type="ARBA" id="ARBA00023125"/>
    </source>
</evidence>
<dbReference type="Pfam" id="PF00392">
    <property type="entry name" value="GntR"/>
    <property type="match status" value="1"/>
</dbReference>
<dbReference type="SMART" id="SM00345">
    <property type="entry name" value="HTH_GNTR"/>
    <property type="match status" value="1"/>
</dbReference>
<reference evidence="5" key="1">
    <citation type="submission" date="2019-04" db="EMBL/GenBank/DDBJ databases">
        <title>Evolution of Biomass-Degrading Anaerobic Consortia Revealed by Metagenomics.</title>
        <authorList>
            <person name="Peng X."/>
        </authorList>
    </citation>
    <scope>NUCLEOTIDE SEQUENCE</scope>
    <source>
        <strain evidence="5">SIG551</strain>
    </source>
</reference>
<dbReference type="InterPro" id="IPR000524">
    <property type="entry name" value="Tscrpt_reg_HTH_GntR"/>
</dbReference>
<protein>
    <submittedName>
        <fullName evidence="5">GntR family transcriptional regulator</fullName>
    </submittedName>
</protein>
<dbReference type="SMART" id="SM00866">
    <property type="entry name" value="UTRA"/>
    <property type="match status" value="1"/>
</dbReference>
<accession>A0A928KYB2</accession>
<proteinExistence type="predicted"/>
<dbReference type="RefSeq" id="WP_020073778.1">
    <property type="nucleotide sequence ID" value="NZ_JBKWRC010000003.1"/>
</dbReference>
<evidence type="ECO:0000256" key="1">
    <source>
        <dbReference type="ARBA" id="ARBA00023015"/>
    </source>
</evidence>
<dbReference type="InterPro" id="IPR036390">
    <property type="entry name" value="WH_DNA-bd_sf"/>
</dbReference>
<dbReference type="InterPro" id="IPR050679">
    <property type="entry name" value="Bact_HTH_transcr_reg"/>
</dbReference>
<evidence type="ECO:0000259" key="4">
    <source>
        <dbReference type="PROSITE" id="PS50949"/>
    </source>
</evidence>
<dbReference type="AlphaFoldDB" id="A0A928KYB2"/>
<keyword evidence="3" id="KW-0804">Transcription</keyword>
<gene>
    <name evidence="5" type="ORF">E7512_12215</name>
</gene>
<dbReference type="InterPro" id="IPR011663">
    <property type="entry name" value="UTRA"/>
</dbReference>
<evidence type="ECO:0000256" key="3">
    <source>
        <dbReference type="ARBA" id="ARBA00023163"/>
    </source>
</evidence>